<organism evidence="20 21">
    <name type="scientific">Bacteroides mediterraneensis</name>
    <dbReference type="NCBI Taxonomy" id="1841856"/>
    <lineage>
        <taxon>Bacteria</taxon>
        <taxon>Pseudomonadati</taxon>
        <taxon>Bacteroidota</taxon>
        <taxon>Bacteroidia</taxon>
        <taxon>Bacteroidales</taxon>
        <taxon>Bacteroidaceae</taxon>
        <taxon>Bacteroides</taxon>
    </lineage>
</organism>
<evidence type="ECO:0000256" key="18">
    <source>
        <dbReference type="ARBA" id="ARBA00049504"/>
    </source>
</evidence>
<comment type="subcellular location">
    <subcellularLocation>
        <location evidence="2 19">Cell membrane</location>
        <topology evidence="2 19">Multi-pass membrane protein</topology>
    </subcellularLocation>
</comment>
<gene>
    <name evidence="19" type="primary">cobS</name>
    <name evidence="20" type="ORF">H6A31_07230</name>
</gene>
<dbReference type="PANTHER" id="PTHR34148:SF1">
    <property type="entry name" value="ADENOSYLCOBINAMIDE-GDP RIBAZOLETRANSFERASE"/>
    <property type="match status" value="1"/>
</dbReference>
<dbReference type="HAMAP" id="MF_00719">
    <property type="entry name" value="CobS"/>
    <property type="match status" value="1"/>
</dbReference>
<evidence type="ECO:0000256" key="12">
    <source>
        <dbReference type="ARBA" id="ARBA00022989"/>
    </source>
</evidence>
<evidence type="ECO:0000256" key="3">
    <source>
        <dbReference type="ARBA" id="ARBA00004663"/>
    </source>
</evidence>
<evidence type="ECO:0000256" key="4">
    <source>
        <dbReference type="ARBA" id="ARBA00010561"/>
    </source>
</evidence>
<evidence type="ECO:0000256" key="1">
    <source>
        <dbReference type="ARBA" id="ARBA00001946"/>
    </source>
</evidence>
<evidence type="ECO:0000256" key="7">
    <source>
        <dbReference type="ARBA" id="ARBA00022475"/>
    </source>
</evidence>
<reference evidence="20 21" key="1">
    <citation type="journal article" date="2021" name="Sci. Rep.">
        <title>The distribution of antibiotic resistance genes in chicken gut microbiota commensals.</title>
        <authorList>
            <person name="Juricova H."/>
            <person name="Matiasovicova J."/>
            <person name="Kubasova T."/>
            <person name="Cejkova D."/>
            <person name="Rychlik I."/>
        </authorList>
    </citation>
    <scope>NUCLEOTIDE SEQUENCE [LARGE SCALE GENOMIC DNA]</scope>
    <source>
        <strain evidence="20 21">An801</strain>
    </source>
</reference>
<keyword evidence="9 19" id="KW-0808">Transferase</keyword>
<dbReference type="Pfam" id="PF02654">
    <property type="entry name" value="CobS"/>
    <property type="match status" value="1"/>
</dbReference>
<keyword evidence="10 19" id="KW-0812">Transmembrane</keyword>
<dbReference type="EMBL" id="JACJJW010000015">
    <property type="protein sequence ID" value="MBM6758470.1"/>
    <property type="molecule type" value="Genomic_DNA"/>
</dbReference>
<comment type="caution">
    <text evidence="20">The sequence shown here is derived from an EMBL/GenBank/DDBJ whole genome shotgun (WGS) entry which is preliminary data.</text>
</comment>
<comment type="similarity">
    <text evidence="4 19">Belongs to the CobS family.</text>
</comment>
<feature type="transmembrane region" description="Helical" evidence="19">
    <location>
        <begin position="196"/>
        <end position="214"/>
    </location>
</feature>
<evidence type="ECO:0000256" key="16">
    <source>
        <dbReference type="ARBA" id="ARBA00032853"/>
    </source>
</evidence>
<accession>A0ABS2EV17</accession>
<evidence type="ECO:0000313" key="21">
    <source>
        <dbReference type="Proteomes" id="UP000703295"/>
    </source>
</evidence>
<evidence type="ECO:0000256" key="2">
    <source>
        <dbReference type="ARBA" id="ARBA00004651"/>
    </source>
</evidence>
<evidence type="ECO:0000256" key="13">
    <source>
        <dbReference type="ARBA" id="ARBA00023136"/>
    </source>
</evidence>
<feature type="transmembrane region" description="Helical" evidence="19">
    <location>
        <begin position="106"/>
        <end position="126"/>
    </location>
</feature>
<dbReference type="EC" id="2.7.8.26" evidence="5 19"/>
<dbReference type="Proteomes" id="UP000703295">
    <property type="component" value="Unassembled WGS sequence"/>
</dbReference>
<evidence type="ECO:0000256" key="5">
    <source>
        <dbReference type="ARBA" id="ARBA00013200"/>
    </source>
</evidence>
<keyword evidence="21" id="KW-1185">Reference proteome</keyword>
<evidence type="ECO:0000256" key="15">
    <source>
        <dbReference type="ARBA" id="ARBA00032605"/>
    </source>
</evidence>
<evidence type="ECO:0000256" key="19">
    <source>
        <dbReference type="HAMAP-Rule" id="MF_00719"/>
    </source>
</evidence>
<evidence type="ECO:0000256" key="10">
    <source>
        <dbReference type="ARBA" id="ARBA00022692"/>
    </source>
</evidence>
<dbReference type="RefSeq" id="WP_204475652.1">
    <property type="nucleotide sequence ID" value="NZ_JACJJW010000015.1"/>
</dbReference>
<keyword evidence="7 19" id="KW-1003">Cell membrane</keyword>
<comment type="catalytic activity">
    <reaction evidence="18 19">
        <text>alpha-ribazole 5'-phosphate + adenosylcob(III)inamide-GDP = adenosylcob(III)alamin 5'-phosphate + GMP + H(+)</text>
        <dbReference type="Rhea" id="RHEA:23560"/>
        <dbReference type="ChEBI" id="CHEBI:15378"/>
        <dbReference type="ChEBI" id="CHEBI:57918"/>
        <dbReference type="ChEBI" id="CHEBI:58115"/>
        <dbReference type="ChEBI" id="CHEBI:60487"/>
        <dbReference type="ChEBI" id="CHEBI:60493"/>
        <dbReference type="EC" id="2.7.8.26"/>
    </reaction>
</comment>
<comment type="pathway">
    <text evidence="3 19">Cofactor biosynthesis; adenosylcobalamin biosynthesis; adenosylcobalamin from cob(II)yrinate a,c-diamide: step 7/7.</text>
</comment>
<dbReference type="PANTHER" id="PTHR34148">
    <property type="entry name" value="ADENOSYLCOBINAMIDE-GDP RIBAZOLETRANSFERASE"/>
    <property type="match status" value="1"/>
</dbReference>
<evidence type="ECO:0000313" key="20">
    <source>
        <dbReference type="EMBL" id="MBM6758470.1"/>
    </source>
</evidence>
<sequence>MHNLLAALMFFTRLPFWRICSVPSECFRHVVSYWSLCGWLTGGVMALAFWLFSLWFPIPVAVLLAFCARLFLTGALHEDGLADFFDGFGGGRDREGILRIMKDSHIGSYGVLGLILYYLLAFSLLVSLPVPLIPWVLWVADPFCKFVCSFMLVFLPYARKVEESKAKVVYTRMSTSEWVANAVGGLLPLYLLPFSYWGMLLFPCVLFVALVCLLKRRLGGYTGDCCGALFLLCELACWLGAVAVTYNF</sequence>
<evidence type="ECO:0000256" key="11">
    <source>
        <dbReference type="ARBA" id="ARBA00022842"/>
    </source>
</evidence>
<evidence type="ECO:0000256" key="14">
    <source>
        <dbReference type="ARBA" id="ARBA00025228"/>
    </source>
</evidence>
<feature type="transmembrane region" description="Helical" evidence="19">
    <location>
        <begin position="48"/>
        <end position="72"/>
    </location>
</feature>
<keyword evidence="12 19" id="KW-1133">Transmembrane helix</keyword>
<evidence type="ECO:0000256" key="6">
    <source>
        <dbReference type="ARBA" id="ARBA00015850"/>
    </source>
</evidence>
<evidence type="ECO:0000256" key="17">
    <source>
        <dbReference type="ARBA" id="ARBA00048623"/>
    </source>
</evidence>
<dbReference type="InterPro" id="IPR003805">
    <property type="entry name" value="CobS"/>
</dbReference>
<keyword evidence="11 19" id="KW-0460">Magnesium</keyword>
<keyword evidence="13 19" id="KW-0472">Membrane</keyword>
<evidence type="ECO:0000256" key="8">
    <source>
        <dbReference type="ARBA" id="ARBA00022573"/>
    </source>
</evidence>
<evidence type="ECO:0000256" key="9">
    <source>
        <dbReference type="ARBA" id="ARBA00022679"/>
    </source>
</evidence>
<name>A0ABS2EV17_9BACE</name>
<feature type="transmembrane region" description="Helical" evidence="19">
    <location>
        <begin position="226"/>
        <end position="246"/>
    </location>
</feature>
<proteinExistence type="inferred from homology"/>
<comment type="catalytic activity">
    <reaction evidence="17 19">
        <text>alpha-ribazole + adenosylcob(III)inamide-GDP = adenosylcob(III)alamin + GMP + H(+)</text>
        <dbReference type="Rhea" id="RHEA:16049"/>
        <dbReference type="ChEBI" id="CHEBI:10329"/>
        <dbReference type="ChEBI" id="CHEBI:15378"/>
        <dbReference type="ChEBI" id="CHEBI:18408"/>
        <dbReference type="ChEBI" id="CHEBI:58115"/>
        <dbReference type="ChEBI" id="CHEBI:60487"/>
        <dbReference type="EC" id="2.7.8.26"/>
    </reaction>
</comment>
<comment type="cofactor">
    <cofactor evidence="1 19">
        <name>Mg(2+)</name>
        <dbReference type="ChEBI" id="CHEBI:18420"/>
    </cofactor>
</comment>
<comment type="function">
    <text evidence="14 19">Joins adenosylcobinamide-GDP and alpha-ribazole to generate adenosylcobalamin (Ado-cobalamin). Also synthesizes adenosylcobalamin 5'-phosphate from adenosylcobinamide-GDP and alpha-ribazole 5'-phosphate.</text>
</comment>
<protein>
    <recommendedName>
        <fullName evidence="6 19">Adenosylcobinamide-GDP ribazoletransferase</fullName>
        <ecNumber evidence="5 19">2.7.8.26</ecNumber>
    </recommendedName>
    <alternativeName>
        <fullName evidence="16 19">Cobalamin synthase</fullName>
    </alternativeName>
    <alternativeName>
        <fullName evidence="15 19">Cobalamin-5'-phosphate synthase</fullName>
    </alternativeName>
</protein>
<keyword evidence="8 19" id="KW-0169">Cobalamin biosynthesis</keyword>
<feature type="transmembrane region" description="Helical" evidence="19">
    <location>
        <begin position="132"/>
        <end position="157"/>
    </location>
</feature>